<evidence type="ECO:0008006" key="3">
    <source>
        <dbReference type="Google" id="ProtNLM"/>
    </source>
</evidence>
<reference evidence="1 2" key="1">
    <citation type="submission" date="2024-09" db="EMBL/GenBank/DDBJ databases">
        <authorList>
            <person name="Sun Q."/>
            <person name="Mori K."/>
        </authorList>
    </citation>
    <scope>NUCLEOTIDE SEQUENCE [LARGE SCALE GENOMIC DNA]</scope>
    <source>
        <strain evidence="1 2">NCAIM B.02604</strain>
    </source>
</reference>
<organism evidence="1 2">
    <name type="scientific">Micrococcoides hystricis</name>
    <dbReference type="NCBI Taxonomy" id="1572761"/>
    <lineage>
        <taxon>Bacteria</taxon>
        <taxon>Bacillati</taxon>
        <taxon>Actinomycetota</taxon>
        <taxon>Actinomycetes</taxon>
        <taxon>Micrococcales</taxon>
        <taxon>Micrococcaceae</taxon>
        <taxon>Micrococcoides</taxon>
    </lineage>
</organism>
<sequence>MSARASIEGLTVTFEEDFTDPDDPVAKTNDSAKKCLRKVSEGNVSLGELAMQVVDRSLTKTSAAAEPHAIILEAIYSRATIAAAADKLGHDPARSAWELADELSIHTGAGTELMQAAG</sequence>
<gene>
    <name evidence="1" type="ORF">ACFFFR_10200</name>
</gene>
<name>A0ABV6PEC1_9MICC</name>
<dbReference type="Proteomes" id="UP001589862">
    <property type="component" value="Unassembled WGS sequence"/>
</dbReference>
<proteinExistence type="predicted"/>
<comment type="caution">
    <text evidence="1">The sequence shown here is derived from an EMBL/GenBank/DDBJ whole genome shotgun (WGS) entry which is preliminary data.</text>
</comment>
<evidence type="ECO:0000313" key="2">
    <source>
        <dbReference type="Proteomes" id="UP001589862"/>
    </source>
</evidence>
<keyword evidence="2" id="KW-1185">Reference proteome</keyword>
<evidence type="ECO:0000313" key="1">
    <source>
        <dbReference type="EMBL" id="MFC0582742.1"/>
    </source>
</evidence>
<dbReference type="RefSeq" id="WP_377460130.1">
    <property type="nucleotide sequence ID" value="NZ_JBHLUB010000031.1"/>
</dbReference>
<accession>A0ABV6PEC1</accession>
<protein>
    <recommendedName>
        <fullName evidence="3">DUF222 domain-containing protein</fullName>
    </recommendedName>
</protein>
<dbReference type="EMBL" id="JBHLUB010000031">
    <property type="protein sequence ID" value="MFC0582742.1"/>
    <property type="molecule type" value="Genomic_DNA"/>
</dbReference>